<dbReference type="RefSeq" id="WP_111064169.1">
    <property type="nucleotide sequence ID" value="NZ_JBHUCU010000005.1"/>
</dbReference>
<dbReference type="InterPro" id="IPR018673">
    <property type="entry name" value="DUF2141"/>
</dbReference>
<comment type="caution">
    <text evidence="2">The sequence shown here is derived from an EMBL/GenBank/DDBJ whole genome shotgun (WGS) entry which is preliminary data.</text>
</comment>
<proteinExistence type="predicted"/>
<dbReference type="AlphaFoldDB" id="A0A2W1NKD1"/>
<dbReference type="OrthoDB" id="1150971at2"/>
<organism evidence="2 3">
    <name type="scientific">Putridiphycobacter roseus</name>
    <dbReference type="NCBI Taxonomy" id="2219161"/>
    <lineage>
        <taxon>Bacteria</taxon>
        <taxon>Pseudomonadati</taxon>
        <taxon>Bacteroidota</taxon>
        <taxon>Flavobacteriia</taxon>
        <taxon>Flavobacteriales</taxon>
        <taxon>Crocinitomicaceae</taxon>
        <taxon>Putridiphycobacter</taxon>
    </lineage>
</organism>
<keyword evidence="1" id="KW-0732">Signal</keyword>
<evidence type="ECO:0000313" key="2">
    <source>
        <dbReference type="EMBL" id="PZE16122.1"/>
    </source>
</evidence>
<gene>
    <name evidence="2" type="ORF">DNU06_14235</name>
</gene>
<reference evidence="2 3" key="1">
    <citation type="submission" date="2018-06" db="EMBL/GenBank/DDBJ databases">
        <title>The draft genome sequence of Crocinitomix sp. SM1701.</title>
        <authorList>
            <person name="Zhang X."/>
        </authorList>
    </citation>
    <scope>NUCLEOTIDE SEQUENCE [LARGE SCALE GENOMIC DNA]</scope>
    <source>
        <strain evidence="2 3">SM1701</strain>
    </source>
</reference>
<feature type="signal peptide" evidence="1">
    <location>
        <begin position="1"/>
        <end position="18"/>
    </location>
</feature>
<dbReference type="Proteomes" id="UP000249248">
    <property type="component" value="Unassembled WGS sequence"/>
</dbReference>
<feature type="chain" id="PRO_5016127213" description="DUF2141 domain-containing protein" evidence="1">
    <location>
        <begin position="19"/>
        <end position="344"/>
    </location>
</feature>
<evidence type="ECO:0000313" key="3">
    <source>
        <dbReference type="Proteomes" id="UP000249248"/>
    </source>
</evidence>
<accession>A0A2W1NKD1</accession>
<keyword evidence="3" id="KW-1185">Reference proteome</keyword>
<name>A0A2W1NKD1_9FLAO</name>
<sequence length="344" mass="38340">MKTLILTLTLLLSFHGSAQNTMFAQKMEEALTQYENSKTVEEFTNTSFKFQQIANVATENWLPEYYNALCYIMANYYVKSGVGAEKDALLDIAEQSIEKLKKTATKEAEVFALEALYYTARLSINPMERGQKYSILSATSVGTALALDPENLRARQLKIANAYGTAQFFGTDTAPLCEEAKALLATWDSFPPKSEFHPVWGKNYLITMAKSCSPEEKVTIMGVDTITTSKSNILTINITDLASNNGSVLLQVKDENETVIQTISGSIEQNKSTIFIKNLASGLYSISYFHDENSNLKMDSDKYGRPTEGYGFSNNAKALMKAPDFKETIFTFDKDLTLSLKTRN</sequence>
<evidence type="ECO:0008006" key="4">
    <source>
        <dbReference type="Google" id="ProtNLM"/>
    </source>
</evidence>
<protein>
    <recommendedName>
        <fullName evidence="4">DUF2141 domain-containing protein</fullName>
    </recommendedName>
</protein>
<dbReference type="EMBL" id="QKSB01000011">
    <property type="protein sequence ID" value="PZE16122.1"/>
    <property type="molecule type" value="Genomic_DNA"/>
</dbReference>
<dbReference type="Pfam" id="PF09912">
    <property type="entry name" value="DUF2141"/>
    <property type="match status" value="1"/>
</dbReference>
<evidence type="ECO:0000256" key="1">
    <source>
        <dbReference type="SAM" id="SignalP"/>
    </source>
</evidence>